<proteinExistence type="predicted"/>
<dbReference type="InterPro" id="IPR053052">
    <property type="entry name" value="Imprinting_Balance_Reg"/>
</dbReference>
<dbReference type="OMA" id="HRVASME"/>
<dbReference type="AlphaFoldDB" id="A0A7N0UR59"/>
<feature type="compositionally biased region" description="Low complexity" evidence="1">
    <location>
        <begin position="615"/>
        <end position="635"/>
    </location>
</feature>
<dbReference type="SUPFAM" id="SSF46565">
    <property type="entry name" value="Chaperone J-domain"/>
    <property type="match status" value="1"/>
</dbReference>
<dbReference type="Proteomes" id="UP000594263">
    <property type="component" value="Unplaced"/>
</dbReference>
<evidence type="ECO:0000313" key="3">
    <source>
        <dbReference type="EnsemblPlants" id="Kaladp0081s0141.1.v1.1.CDS.1"/>
    </source>
</evidence>
<dbReference type="Gramene" id="Kaladp0081s0141.1.v1.1">
    <property type="protein sequence ID" value="Kaladp0081s0141.1.v1.1.CDS.1"/>
    <property type="gene ID" value="Kaladp0081s0141.v1.1"/>
</dbReference>
<dbReference type="SMART" id="SM00271">
    <property type="entry name" value="DnaJ"/>
    <property type="match status" value="1"/>
</dbReference>
<evidence type="ECO:0000259" key="2">
    <source>
        <dbReference type="PROSITE" id="PS50076"/>
    </source>
</evidence>
<dbReference type="EnsemblPlants" id="Kaladp0081s0141.1.v1.1">
    <property type="protein sequence ID" value="Kaladp0081s0141.1.v1.1.CDS.1"/>
    <property type="gene ID" value="Kaladp0081s0141.v1.1"/>
</dbReference>
<sequence>MDGRDEAARWINLALKLLVNRDLVGTKTFAIRAKEADPGLEYAEEILAVVDTLMAGQQQINGRYDWYGILQVGRMCGDAEMMAGQYRRLALLLNPQRNGLPFAEEAFGLVTEAWSVLSNPLRKSLYDNELSWLDSSGSGSMRVQQHQFLPMQSHSQQQHNQQPQAVAPVRAQPQVVTPLRAQVQQQHAQVQRHAPQQQQPQPQPQVHYLPQFQPPPQPQVQSQPQPPPQTQARPQPQQQLWSQPQPQKEPQQRPHGQQQPQKQKEPQQRPLGQQQPQQQKDPQQRPQSQQPQPQQRAQEPGPVQGDPHPPVWKTPARNEREEVVDVEDEEEPAVDPLEADAAEVSTFWTACPYCYHLYEFLKEYEDCTLRCQNKNCRRAFHGSAVAPPPEIKSSKEASFCSWGFFPVGATPIFLNSGKNKSGGHSWLPFSPMFTCPVDPSKGASPVVPSGGFGGFSARKSFQARPKAVIYDDVEYALMELSDSSDDSDADWGRNGLGRRKKRGRGRPPKGKSPASRSAKHGTVEKSSGFTDGGDRARGSNGSTQDAFGNGGGAAGVSESGVTTMTSIKSASNGNGSFSKKASGKNPKDLGKLDLNVEFSNEVEETVSAKCGITNAGASTGAGTSTAAAPPSNGAEENIEAEGIGFFEGLDEFLNSLPILSSVGDDKVKAA</sequence>
<organism evidence="3 4">
    <name type="scientific">Kalanchoe fedtschenkoi</name>
    <name type="common">Lavender scallops</name>
    <name type="synonym">South American air plant</name>
    <dbReference type="NCBI Taxonomy" id="63787"/>
    <lineage>
        <taxon>Eukaryota</taxon>
        <taxon>Viridiplantae</taxon>
        <taxon>Streptophyta</taxon>
        <taxon>Embryophyta</taxon>
        <taxon>Tracheophyta</taxon>
        <taxon>Spermatophyta</taxon>
        <taxon>Magnoliopsida</taxon>
        <taxon>eudicotyledons</taxon>
        <taxon>Gunneridae</taxon>
        <taxon>Pentapetalae</taxon>
        <taxon>Saxifragales</taxon>
        <taxon>Crassulaceae</taxon>
        <taxon>Kalanchoe</taxon>
    </lineage>
</organism>
<feature type="compositionally biased region" description="Low complexity" evidence="1">
    <location>
        <begin position="178"/>
        <end position="211"/>
    </location>
</feature>
<dbReference type="PANTHER" id="PTHR45496:SF19">
    <property type="entry name" value="J DOMAIN-CONTAINING PROTEIN"/>
    <property type="match status" value="1"/>
</dbReference>
<feature type="region of interest" description="Disordered" evidence="1">
    <location>
        <begin position="178"/>
        <end position="333"/>
    </location>
</feature>
<feature type="compositionally biased region" description="Basic residues" evidence="1">
    <location>
        <begin position="496"/>
        <end position="509"/>
    </location>
</feature>
<dbReference type="InterPro" id="IPR001623">
    <property type="entry name" value="DnaJ_domain"/>
</dbReference>
<feature type="compositionally biased region" description="Low complexity" evidence="1">
    <location>
        <begin position="152"/>
        <end position="170"/>
    </location>
</feature>
<feature type="compositionally biased region" description="Pro residues" evidence="1">
    <location>
        <begin position="212"/>
        <end position="229"/>
    </location>
</feature>
<feature type="compositionally biased region" description="Low complexity" evidence="1">
    <location>
        <begin position="230"/>
        <end position="261"/>
    </location>
</feature>
<evidence type="ECO:0000313" key="4">
    <source>
        <dbReference type="Proteomes" id="UP000594263"/>
    </source>
</evidence>
<feature type="compositionally biased region" description="Low complexity" evidence="1">
    <location>
        <begin position="268"/>
        <end position="302"/>
    </location>
</feature>
<feature type="region of interest" description="Disordered" evidence="1">
    <location>
        <begin position="483"/>
        <end position="590"/>
    </location>
</feature>
<name>A0A7N0UR59_KALFE</name>
<feature type="region of interest" description="Disordered" evidence="1">
    <location>
        <begin position="151"/>
        <end position="170"/>
    </location>
</feature>
<reference evidence="3" key="1">
    <citation type="submission" date="2021-01" db="UniProtKB">
        <authorList>
            <consortium name="EnsemblPlants"/>
        </authorList>
    </citation>
    <scope>IDENTIFICATION</scope>
</reference>
<accession>A0A7N0UR59</accession>
<dbReference type="Gene3D" id="1.10.287.110">
    <property type="entry name" value="DnaJ domain"/>
    <property type="match status" value="1"/>
</dbReference>
<feature type="domain" description="J" evidence="2">
    <location>
        <begin position="65"/>
        <end position="130"/>
    </location>
</feature>
<dbReference type="PROSITE" id="PS50076">
    <property type="entry name" value="DNAJ_2"/>
    <property type="match status" value="1"/>
</dbReference>
<feature type="compositionally biased region" description="Polar residues" evidence="1">
    <location>
        <begin position="562"/>
        <end position="579"/>
    </location>
</feature>
<dbReference type="Pfam" id="PF00226">
    <property type="entry name" value="DnaJ"/>
    <property type="match status" value="1"/>
</dbReference>
<dbReference type="CDD" id="cd06257">
    <property type="entry name" value="DnaJ"/>
    <property type="match status" value="1"/>
</dbReference>
<feature type="compositionally biased region" description="Acidic residues" evidence="1">
    <location>
        <begin position="324"/>
        <end position="333"/>
    </location>
</feature>
<dbReference type="InterPro" id="IPR036869">
    <property type="entry name" value="J_dom_sf"/>
</dbReference>
<keyword evidence="4" id="KW-1185">Reference proteome</keyword>
<feature type="region of interest" description="Disordered" evidence="1">
    <location>
        <begin position="613"/>
        <end position="635"/>
    </location>
</feature>
<evidence type="ECO:0000256" key="1">
    <source>
        <dbReference type="SAM" id="MobiDB-lite"/>
    </source>
</evidence>
<protein>
    <recommendedName>
        <fullName evidence="2">J domain-containing protein</fullName>
    </recommendedName>
</protein>
<dbReference type="PANTHER" id="PTHR45496">
    <property type="entry name" value="CHAPERONE DNAJ-DOMAIN SUPERFAMILY PROTEIN"/>
    <property type="match status" value="1"/>
</dbReference>